<organism evidence="2 3">
    <name type="scientific">Pseudokineococcus lusitanus</name>
    <dbReference type="NCBI Taxonomy" id="763993"/>
    <lineage>
        <taxon>Bacteria</taxon>
        <taxon>Bacillati</taxon>
        <taxon>Actinomycetota</taxon>
        <taxon>Actinomycetes</taxon>
        <taxon>Kineosporiales</taxon>
        <taxon>Kineosporiaceae</taxon>
        <taxon>Pseudokineococcus</taxon>
    </lineage>
</organism>
<sequence length="170" mass="18545">MSDERPGPADPLTERWRPEDLAVLEALRGWTVGQAEMNHHLGRWAGLPTSDANALGHVVWAAEGGEPLSPQALSRRLGMTTGATTVLLDRLERAGMVVRSRESADRRRVTLRPSDEGRERARAFTAFAGREMAATVQAASAEDLRVVADFLERLSGAVAAGNERLRHREG</sequence>
<dbReference type="SUPFAM" id="SSF46785">
    <property type="entry name" value="Winged helix' DNA-binding domain"/>
    <property type="match status" value="1"/>
</dbReference>
<dbReference type="PANTHER" id="PTHR33164">
    <property type="entry name" value="TRANSCRIPTIONAL REGULATOR, MARR FAMILY"/>
    <property type="match status" value="1"/>
</dbReference>
<name>A0A3N1GAK4_9ACTN</name>
<dbReference type="Pfam" id="PF12802">
    <property type="entry name" value="MarR_2"/>
    <property type="match status" value="1"/>
</dbReference>
<dbReference type="PRINTS" id="PR00598">
    <property type="entry name" value="HTHMARR"/>
</dbReference>
<dbReference type="GO" id="GO:0003700">
    <property type="term" value="F:DNA-binding transcription factor activity"/>
    <property type="evidence" value="ECO:0007669"/>
    <property type="project" value="InterPro"/>
</dbReference>
<dbReference type="InterPro" id="IPR036390">
    <property type="entry name" value="WH_DNA-bd_sf"/>
</dbReference>
<protein>
    <submittedName>
        <fullName evidence="2">DNA-binding MarR family transcriptional regulator</fullName>
    </submittedName>
</protein>
<comment type="caution">
    <text evidence="2">The sequence shown here is derived from an EMBL/GenBank/DDBJ whole genome shotgun (WGS) entry which is preliminary data.</text>
</comment>
<dbReference type="GO" id="GO:0003677">
    <property type="term" value="F:DNA binding"/>
    <property type="evidence" value="ECO:0007669"/>
    <property type="project" value="UniProtKB-KW"/>
</dbReference>
<dbReference type="GO" id="GO:0006950">
    <property type="term" value="P:response to stress"/>
    <property type="evidence" value="ECO:0007669"/>
    <property type="project" value="TreeGrafter"/>
</dbReference>
<evidence type="ECO:0000313" key="3">
    <source>
        <dbReference type="Proteomes" id="UP000276232"/>
    </source>
</evidence>
<dbReference type="EMBL" id="RJKN01000007">
    <property type="protein sequence ID" value="ROP27208.1"/>
    <property type="molecule type" value="Genomic_DNA"/>
</dbReference>
<reference evidence="2 3" key="1">
    <citation type="journal article" date="2015" name="Stand. Genomic Sci.">
        <title>Genomic Encyclopedia of Bacterial and Archaeal Type Strains, Phase III: the genomes of soil and plant-associated and newly described type strains.</title>
        <authorList>
            <person name="Whitman W.B."/>
            <person name="Woyke T."/>
            <person name="Klenk H.P."/>
            <person name="Zhou Y."/>
            <person name="Lilburn T.G."/>
            <person name="Beck B.J."/>
            <person name="De Vos P."/>
            <person name="Vandamme P."/>
            <person name="Eisen J.A."/>
            <person name="Garrity G."/>
            <person name="Hugenholtz P."/>
            <person name="Kyrpides N.C."/>
        </authorList>
    </citation>
    <scope>NUCLEOTIDE SEQUENCE [LARGE SCALE GENOMIC DNA]</scope>
    <source>
        <strain evidence="2 3">CECT 7306</strain>
    </source>
</reference>
<dbReference type="InterPro" id="IPR039422">
    <property type="entry name" value="MarR/SlyA-like"/>
</dbReference>
<keyword evidence="2" id="KW-0238">DNA-binding</keyword>
<proteinExistence type="predicted"/>
<dbReference type="SMART" id="SM00347">
    <property type="entry name" value="HTH_MARR"/>
    <property type="match status" value="1"/>
</dbReference>
<dbReference type="PANTHER" id="PTHR33164:SF106">
    <property type="entry name" value="TRANSCRIPTIONAL REGULATORY PROTEIN"/>
    <property type="match status" value="1"/>
</dbReference>
<dbReference type="InterPro" id="IPR000835">
    <property type="entry name" value="HTH_MarR-typ"/>
</dbReference>
<dbReference type="InterPro" id="IPR036388">
    <property type="entry name" value="WH-like_DNA-bd_sf"/>
</dbReference>
<dbReference type="RefSeq" id="WP_123380802.1">
    <property type="nucleotide sequence ID" value="NZ_RJKN01000007.1"/>
</dbReference>
<accession>A0A3N1GAK4</accession>
<dbReference type="Gene3D" id="1.10.10.10">
    <property type="entry name" value="Winged helix-like DNA-binding domain superfamily/Winged helix DNA-binding domain"/>
    <property type="match status" value="1"/>
</dbReference>
<gene>
    <name evidence="2" type="ORF">EDC03_2732</name>
</gene>
<dbReference type="OrthoDB" id="162531at2"/>
<evidence type="ECO:0000313" key="2">
    <source>
        <dbReference type="EMBL" id="ROP27208.1"/>
    </source>
</evidence>
<keyword evidence="3" id="KW-1185">Reference proteome</keyword>
<dbReference type="InParanoid" id="A0A3N1GAK4"/>
<dbReference type="PROSITE" id="PS50995">
    <property type="entry name" value="HTH_MARR_2"/>
    <property type="match status" value="1"/>
</dbReference>
<evidence type="ECO:0000259" key="1">
    <source>
        <dbReference type="PROSITE" id="PS50995"/>
    </source>
</evidence>
<dbReference type="Proteomes" id="UP000276232">
    <property type="component" value="Unassembled WGS sequence"/>
</dbReference>
<dbReference type="AlphaFoldDB" id="A0A3N1GAK4"/>
<feature type="domain" description="HTH marR-type" evidence="1">
    <location>
        <begin position="1"/>
        <end position="156"/>
    </location>
</feature>